<feature type="domain" description="GDP-fucose pyrophosphorylase" evidence="4">
    <location>
        <begin position="361"/>
        <end position="473"/>
    </location>
</feature>
<dbReference type="GO" id="GO:0000166">
    <property type="term" value="F:nucleotide binding"/>
    <property type="evidence" value="ECO:0007669"/>
    <property type="project" value="UniProtKB-KW"/>
</dbReference>
<evidence type="ECO:0000259" key="4">
    <source>
        <dbReference type="Pfam" id="PF07959"/>
    </source>
</evidence>
<organism evidence="5 6">
    <name type="scientific">Pristionchus mayeri</name>
    <dbReference type="NCBI Taxonomy" id="1317129"/>
    <lineage>
        <taxon>Eukaryota</taxon>
        <taxon>Metazoa</taxon>
        <taxon>Ecdysozoa</taxon>
        <taxon>Nematoda</taxon>
        <taxon>Chromadorea</taxon>
        <taxon>Rhabditida</taxon>
        <taxon>Rhabditina</taxon>
        <taxon>Diplogasteromorpha</taxon>
        <taxon>Diplogasteroidea</taxon>
        <taxon>Neodiplogasteridae</taxon>
        <taxon>Pristionchus</taxon>
    </lineage>
</organism>
<keyword evidence="6" id="KW-1185">Reference proteome</keyword>
<feature type="region of interest" description="Disordered" evidence="3">
    <location>
        <begin position="35"/>
        <end position="54"/>
    </location>
</feature>
<sequence length="536" mass="60724">SMTLPYLLQSDDLSVEEKNKIHADIMNRTSDGPFSFYSSESKNEGTDSSPPPPKWDCLVLTAMNEQQRRIFELQLASIPWQEYTEKCVVIQDPPGAKAGSGGATVWVLKENRDRRYFEEDSKVLLIHSGGYSQRTPHLSNVGKIFMTTPYGRSLLEVKLHQLKSLLPSLRPGLFLAASDVLEKLPEEIKQIEEDTDCLLLMHRSPIEVARNHGVYVVDDESGELLRVLQKPSEEEMRESGGVRGEEASPWCFTDSSYFLSSRLISSLLDHVRDLPQMEICAYGDFLRPLGKQKDDLPSVDSSSDLAAWHDALYACFNDCKTELFDCGPSSFFHFGSLKECREHWYGVMEGREIPVHSTWMYKVGHGSIVEYSNLPPNPFMVVGERSIVSGCYIGRNEKNTVIPDDIVVYSSPVRRNDVQGWITVVIGSSDDVKRVYEDGAVLWSGTTLRDCKEDTSLWEAPLFELAAGAQQSLLQSLRKYEHRETEPEVLTSSGWSMADVVRYVDVDKLIEFRRQRRELWWRYGPESLGEPPASAE</sequence>
<dbReference type="InterPro" id="IPR012887">
    <property type="entry name" value="GDP_fucose_pyrophosphorylase"/>
</dbReference>
<dbReference type="AlphaFoldDB" id="A0AAN4ZVN3"/>
<dbReference type="EMBL" id="BTRK01000003">
    <property type="protein sequence ID" value="GMR44490.1"/>
    <property type="molecule type" value="Genomic_DNA"/>
</dbReference>
<evidence type="ECO:0000313" key="5">
    <source>
        <dbReference type="EMBL" id="GMR44490.1"/>
    </source>
</evidence>
<evidence type="ECO:0000256" key="1">
    <source>
        <dbReference type="ARBA" id="ARBA00022679"/>
    </source>
</evidence>
<gene>
    <name evidence="5" type="ORF">PMAYCL1PPCAC_14685</name>
</gene>
<reference evidence="6" key="1">
    <citation type="submission" date="2022-10" db="EMBL/GenBank/DDBJ databases">
        <title>Genome assembly of Pristionchus species.</title>
        <authorList>
            <person name="Yoshida K."/>
            <person name="Sommer R.J."/>
        </authorList>
    </citation>
    <scope>NUCLEOTIDE SEQUENCE [LARGE SCALE GENOMIC DNA]</scope>
    <source>
        <strain evidence="6">RS5460</strain>
    </source>
</reference>
<dbReference type="Proteomes" id="UP001328107">
    <property type="component" value="Unassembled WGS sequence"/>
</dbReference>
<dbReference type="GO" id="GO:0042350">
    <property type="term" value="P:GDP-L-fucose biosynthetic process"/>
    <property type="evidence" value="ECO:0007669"/>
    <property type="project" value="UniProtKB-ARBA"/>
</dbReference>
<feature type="non-terminal residue" evidence="5">
    <location>
        <position position="1"/>
    </location>
</feature>
<evidence type="ECO:0000256" key="2">
    <source>
        <dbReference type="ARBA" id="ARBA00022741"/>
    </source>
</evidence>
<evidence type="ECO:0000256" key="3">
    <source>
        <dbReference type="SAM" id="MobiDB-lite"/>
    </source>
</evidence>
<dbReference type="Pfam" id="PF07959">
    <property type="entry name" value="Fucose_pyrophosphorylase"/>
    <property type="match status" value="2"/>
</dbReference>
<protein>
    <recommendedName>
        <fullName evidence="4">GDP-fucose pyrophosphorylase domain-containing protein</fullName>
    </recommendedName>
</protein>
<accession>A0AAN4ZVN3</accession>
<dbReference type="PANTHER" id="PTHR15045">
    <property type="entry name" value="FUCOSE-1-PHOSPHATE GUANYLYLTRANSFERASE"/>
    <property type="match status" value="1"/>
</dbReference>
<comment type="caution">
    <text evidence="5">The sequence shown here is derived from an EMBL/GenBank/DDBJ whole genome shotgun (WGS) entry which is preliminary data.</text>
</comment>
<keyword evidence="2" id="KW-0547">Nucleotide-binding</keyword>
<keyword evidence="1" id="KW-0808">Transferase</keyword>
<dbReference type="GO" id="GO:0016772">
    <property type="term" value="F:transferase activity, transferring phosphorus-containing groups"/>
    <property type="evidence" value="ECO:0007669"/>
    <property type="project" value="InterPro"/>
</dbReference>
<feature type="domain" description="GDP-fucose pyrophosphorylase" evidence="4">
    <location>
        <begin position="120"/>
        <end position="343"/>
    </location>
</feature>
<name>A0AAN4ZVN3_9BILA</name>
<dbReference type="PANTHER" id="PTHR15045:SF1">
    <property type="entry name" value="FUCOSE-1-PHOSPHATE GUANYLYLTRANSFERASE"/>
    <property type="match status" value="1"/>
</dbReference>
<evidence type="ECO:0000313" key="6">
    <source>
        <dbReference type="Proteomes" id="UP001328107"/>
    </source>
</evidence>
<proteinExistence type="predicted"/>